<evidence type="ECO:0000256" key="11">
    <source>
        <dbReference type="ARBA" id="ARBA00023136"/>
    </source>
</evidence>
<feature type="domain" description="FAD-binding FR-type" evidence="15">
    <location>
        <begin position="284"/>
        <end position="436"/>
    </location>
</feature>
<protein>
    <recommendedName>
        <fullName evidence="3">ferric-chelate reductase (NADPH)</fullName>
        <ecNumber evidence="3">1.16.1.9</ecNumber>
    </recommendedName>
</protein>
<dbReference type="GO" id="GO:0006879">
    <property type="term" value="P:intracellular iron ion homeostasis"/>
    <property type="evidence" value="ECO:0007669"/>
    <property type="project" value="TreeGrafter"/>
</dbReference>
<evidence type="ECO:0000256" key="8">
    <source>
        <dbReference type="ARBA" id="ARBA00022989"/>
    </source>
</evidence>
<dbReference type="InterPro" id="IPR039261">
    <property type="entry name" value="FNR_nucleotide-bd"/>
</dbReference>
<dbReference type="PhylomeDB" id="B6Q4N5"/>
<dbReference type="InterPro" id="IPR017938">
    <property type="entry name" value="Riboflavin_synthase-like_b-brl"/>
</dbReference>
<dbReference type="SFLD" id="SFLDS00052">
    <property type="entry name" value="Ferric_Reductase_Domain"/>
    <property type="match status" value="1"/>
</dbReference>
<evidence type="ECO:0000256" key="5">
    <source>
        <dbReference type="ARBA" id="ARBA00022475"/>
    </source>
</evidence>
<dbReference type="SUPFAM" id="SSF52343">
    <property type="entry name" value="Ferredoxin reductase-like, C-terminal NADP-linked domain"/>
    <property type="match status" value="1"/>
</dbReference>
<keyword evidence="7" id="KW-0249">Electron transport</keyword>
<keyword evidence="17" id="KW-1185">Reference proteome</keyword>
<proteinExistence type="inferred from homology"/>
<feature type="region of interest" description="Disordered" evidence="13">
    <location>
        <begin position="1"/>
        <end position="21"/>
    </location>
</feature>
<feature type="transmembrane region" description="Helical" evidence="14">
    <location>
        <begin position="118"/>
        <end position="136"/>
    </location>
</feature>
<dbReference type="GO" id="GO:0006826">
    <property type="term" value="P:iron ion transport"/>
    <property type="evidence" value="ECO:0007669"/>
    <property type="project" value="TreeGrafter"/>
</dbReference>
<dbReference type="SFLD" id="SFLDG01168">
    <property type="entry name" value="Ferric_reductase_subgroup_(FRE"/>
    <property type="match status" value="1"/>
</dbReference>
<dbReference type="GO" id="GO:0015677">
    <property type="term" value="P:copper ion import"/>
    <property type="evidence" value="ECO:0007669"/>
    <property type="project" value="TreeGrafter"/>
</dbReference>
<dbReference type="EMBL" id="DS995899">
    <property type="protein sequence ID" value="EEA27294.1"/>
    <property type="molecule type" value="Genomic_DNA"/>
</dbReference>
<dbReference type="PROSITE" id="PS51384">
    <property type="entry name" value="FAD_FR"/>
    <property type="match status" value="1"/>
</dbReference>
<dbReference type="Gene3D" id="3.40.50.80">
    <property type="entry name" value="Nucleotide-binding domain of ferredoxin-NADP reductase (FNR) module"/>
    <property type="match status" value="2"/>
</dbReference>
<dbReference type="Pfam" id="PF08030">
    <property type="entry name" value="NAD_binding_6"/>
    <property type="match status" value="1"/>
</dbReference>
<dbReference type="VEuPathDB" id="FungiDB:PMAA_021820"/>
<feature type="transmembrane region" description="Helical" evidence="14">
    <location>
        <begin position="250"/>
        <end position="270"/>
    </location>
</feature>
<feature type="region of interest" description="Disordered" evidence="13">
    <location>
        <begin position="367"/>
        <end position="386"/>
    </location>
</feature>
<dbReference type="InterPro" id="IPR013130">
    <property type="entry name" value="Fe3_Rdtase_TM_dom"/>
</dbReference>
<comment type="similarity">
    <text evidence="2">Belongs to the ferric reductase (FRE) family.</text>
</comment>
<dbReference type="InterPro" id="IPR013112">
    <property type="entry name" value="FAD-bd_8"/>
</dbReference>
<feature type="compositionally biased region" description="Low complexity" evidence="13">
    <location>
        <begin position="374"/>
        <end position="384"/>
    </location>
</feature>
<evidence type="ECO:0000256" key="1">
    <source>
        <dbReference type="ARBA" id="ARBA00004651"/>
    </source>
</evidence>
<sequence length="745" mass="83817">MDGTGSATANMTTKTGHQGAHEPSPVGMILVYVPIMALVGCASIAFLYRIWSDFINNQRLKFAIRHDCKISFHRPNRPKAWLNRHLLYAPLFERRHNREFRICRGHINMGNIPTRLETLLIICYIALNVLICVAVVDWSQSIRTTGTLAIVNLVPLVITAGRNNPLILVLRVPFDAFNLVHRWLGRIVVAEAVAHTMAVLVRVGMSRGWDTIPDHLFHNPIFTYGFVAIIAFVVILFQSLSPFRHAFYEFFLHFHIILVTASFVALWYHLHKFVQKWIFLGAIITWAMDRLLRLAIVAWRNCGKSLTSATIQLLPGDVARVDVTVIRPWKFEAGQYIYLYIPSLGLWTSHPFSAAWESADKPHGSFSAMDSERSSNSSSRSILSDTARDTQRTVSFLIRKRDGFTKKMLKSVGLKVGLQRRVLVLAEGPFGAIHSFGSYGSTVLIAGGIGITHSISYLRELVDEFAKGSVATRRITLLWVVRSIDHLQWVQPWMTSILNHPVVQGSVAFSNASTTLDSRSPYSIYNDTCFERTLSLSINVHLTTYYSSSNTDTFNIDPLPARYSSLICNQEKRSNPYNDEITPVTPAHTKNFPKDSPSFSRPYPYPHPHLTELSSPTGSSSSSTLNKTIDQDYYQHDDEKTHILTPSLSNVVTKITTTTNTNTNTSTRNQLFQDWTQLSTPTASVTINLGKPFFRQVLEREMAQQIGAMAVSVCGPGGMGDEVRKAVREVQGKKTVEFFEESFSW</sequence>
<evidence type="ECO:0000256" key="2">
    <source>
        <dbReference type="ARBA" id="ARBA00006278"/>
    </source>
</evidence>
<evidence type="ECO:0000256" key="14">
    <source>
        <dbReference type="SAM" id="Phobius"/>
    </source>
</evidence>
<dbReference type="STRING" id="441960.B6Q4N5"/>
<keyword evidence="9" id="KW-0560">Oxidoreductase</keyword>
<evidence type="ECO:0000256" key="4">
    <source>
        <dbReference type="ARBA" id="ARBA00022448"/>
    </source>
</evidence>
<dbReference type="OrthoDB" id="4494341at2759"/>
<accession>B6Q4N5</accession>
<dbReference type="CDD" id="cd06186">
    <property type="entry name" value="NOX_Duox_like_FAD_NADP"/>
    <property type="match status" value="1"/>
</dbReference>
<feature type="transmembrane region" description="Helical" evidence="14">
    <location>
        <begin position="216"/>
        <end position="238"/>
    </location>
</feature>
<evidence type="ECO:0000313" key="17">
    <source>
        <dbReference type="Proteomes" id="UP000001294"/>
    </source>
</evidence>
<organism evidence="16 17">
    <name type="scientific">Talaromyces marneffei (strain ATCC 18224 / CBS 334.59 / QM 7333)</name>
    <name type="common">Penicillium marneffei</name>
    <dbReference type="NCBI Taxonomy" id="441960"/>
    <lineage>
        <taxon>Eukaryota</taxon>
        <taxon>Fungi</taxon>
        <taxon>Dikarya</taxon>
        <taxon>Ascomycota</taxon>
        <taxon>Pezizomycotina</taxon>
        <taxon>Eurotiomycetes</taxon>
        <taxon>Eurotiomycetidae</taxon>
        <taxon>Eurotiales</taxon>
        <taxon>Trichocomaceae</taxon>
        <taxon>Talaromyces</taxon>
        <taxon>Talaromyces sect. Talaromyces</taxon>
    </lineage>
</organism>
<evidence type="ECO:0000256" key="10">
    <source>
        <dbReference type="ARBA" id="ARBA00023065"/>
    </source>
</evidence>
<keyword evidence="8 14" id="KW-1133">Transmembrane helix</keyword>
<keyword evidence="5" id="KW-1003">Cell membrane</keyword>
<feature type="transmembrane region" description="Helical" evidence="14">
    <location>
        <begin position="29"/>
        <end position="51"/>
    </location>
</feature>
<keyword evidence="10" id="KW-0406">Ion transport</keyword>
<evidence type="ECO:0000259" key="15">
    <source>
        <dbReference type="PROSITE" id="PS51384"/>
    </source>
</evidence>
<dbReference type="InterPro" id="IPR051410">
    <property type="entry name" value="Ferric/Cupric_Reductase"/>
</dbReference>
<feature type="transmembrane region" description="Helical" evidence="14">
    <location>
        <begin position="183"/>
        <end position="204"/>
    </location>
</feature>
<comment type="catalytic activity">
    <reaction evidence="12">
        <text>2 a Fe(II)-siderophore + NADP(+) + H(+) = 2 a Fe(III)-siderophore + NADPH</text>
        <dbReference type="Rhea" id="RHEA:28795"/>
        <dbReference type="Rhea" id="RHEA-COMP:11342"/>
        <dbReference type="Rhea" id="RHEA-COMP:11344"/>
        <dbReference type="ChEBI" id="CHEBI:15378"/>
        <dbReference type="ChEBI" id="CHEBI:29033"/>
        <dbReference type="ChEBI" id="CHEBI:29034"/>
        <dbReference type="ChEBI" id="CHEBI:57783"/>
        <dbReference type="ChEBI" id="CHEBI:58349"/>
        <dbReference type="EC" id="1.16.1.9"/>
    </reaction>
</comment>
<dbReference type="Pfam" id="PF01794">
    <property type="entry name" value="Ferric_reduct"/>
    <property type="match status" value="1"/>
</dbReference>
<feature type="compositionally biased region" description="Low complexity" evidence="13">
    <location>
        <begin position="611"/>
        <end position="625"/>
    </location>
</feature>
<feature type="region of interest" description="Disordered" evidence="13">
    <location>
        <begin position="577"/>
        <end position="625"/>
    </location>
</feature>
<dbReference type="SUPFAM" id="SSF63380">
    <property type="entry name" value="Riboflavin synthase domain-like"/>
    <property type="match status" value="1"/>
</dbReference>
<dbReference type="PANTHER" id="PTHR32361:SF27">
    <property type="entry name" value="FAD-BINDING FR-TYPE DOMAIN-CONTAINING PROTEIN-RELATED"/>
    <property type="match status" value="1"/>
</dbReference>
<feature type="compositionally biased region" description="Polar residues" evidence="13">
    <location>
        <begin position="1"/>
        <end position="16"/>
    </location>
</feature>
<evidence type="ECO:0000256" key="13">
    <source>
        <dbReference type="SAM" id="MobiDB-lite"/>
    </source>
</evidence>
<evidence type="ECO:0000256" key="7">
    <source>
        <dbReference type="ARBA" id="ARBA00022982"/>
    </source>
</evidence>
<comment type="subcellular location">
    <subcellularLocation>
        <location evidence="1">Cell membrane</location>
        <topology evidence="1">Multi-pass membrane protein</topology>
    </subcellularLocation>
</comment>
<dbReference type="HOGENOM" id="CLU_010365_3_2_1"/>
<name>B6Q4N5_TALMQ</name>
<dbReference type="Pfam" id="PF08022">
    <property type="entry name" value="FAD_binding_8"/>
    <property type="match status" value="1"/>
</dbReference>
<keyword evidence="4" id="KW-0813">Transport</keyword>
<evidence type="ECO:0000313" key="16">
    <source>
        <dbReference type="EMBL" id="EEA27294.1"/>
    </source>
</evidence>
<dbReference type="PANTHER" id="PTHR32361">
    <property type="entry name" value="FERRIC/CUPRIC REDUCTASE TRANSMEMBRANE COMPONENT"/>
    <property type="match status" value="1"/>
</dbReference>
<dbReference type="InterPro" id="IPR013121">
    <property type="entry name" value="Fe_red_NAD-bd_6"/>
</dbReference>
<evidence type="ECO:0000256" key="3">
    <source>
        <dbReference type="ARBA" id="ARBA00012668"/>
    </source>
</evidence>
<reference evidence="17" key="1">
    <citation type="journal article" date="2015" name="Genome Announc.">
        <title>Genome sequence of the AIDS-associated pathogen Penicillium marneffei (ATCC18224) and its near taxonomic relative Talaromyces stipitatus (ATCC10500).</title>
        <authorList>
            <person name="Nierman W.C."/>
            <person name="Fedorova-Abrams N.D."/>
            <person name="Andrianopoulos A."/>
        </authorList>
    </citation>
    <scope>NUCLEOTIDE SEQUENCE [LARGE SCALE GENOMIC DNA]</scope>
    <source>
        <strain evidence="17">ATCC 18224 / CBS 334.59 / QM 7333</strain>
    </source>
</reference>
<dbReference type="GO" id="GO:0052851">
    <property type="term" value="F:ferric-chelate reductase (NADPH) activity"/>
    <property type="evidence" value="ECO:0007669"/>
    <property type="project" value="UniProtKB-EC"/>
</dbReference>
<evidence type="ECO:0000256" key="12">
    <source>
        <dbReference type="ARBA" id="ARBA00048483"/>
    </source>
</evidence>
<gene>
    <name evidence="16" type="ORF">PMAA_021820</name>
</gene>
<dbReference type="AlphaFoldDB" id="B6Q4N5"/>
<dbReference type="EC" id="1.16.1.9" evidence="3"/>
<dbReference type="InterPro" id="IPR017927">
    <property type="entry name" value="FAD-bd_FR_type"/>
</dbReference>
<dbReference type="GO" id="GO:0005886">
    <property type="term" value="C:plasma membrane"/>
    <property type="evidence" value="ECO:0007669"/>
    <property type="project" value="UniProtKB-SubCell"/>
</dbReference>
<keyword evidence="11 14" id="KW-0472">Membrane</keyword>
<dbReference type="Proteomes" id="UP000001294">
    <property type="component" value="Unassembled WGS sequence"/>
</dbReference>
<keyword evidence="6 14" id="KW-0812">Transmembrane</keyword>
<evidence type="ECO:0000256" key="6">
    <source>
        <dbReference type="ARBA" id="ARBA00022692"/>
    </source>
</evidence>
<evidence type="ECO:0000256" key="9">
    <source>
        <dbReference type="ARBA" id="ARBA00023002"/>
    </source>
</evidence>